<dbReference type="EMBL" id="CAAE01014367">
    <property type="protein sequence ID" value="CAF96375.1"/>
    <property type="molecule type" value="Genomic_DNA"/>
</dbReference>
<name>Q4SSK7_TETNG</name>
<gene>
    <name evidence="2" type="ORF">GSTENG00013382001</name>
</gene>
<evidence type="ECO:0000313" key="2">
    <source>
        <dbReference type="EMBL" id="CAF96375.1"/>
    </source>
</evidence>
<keyword evidence="1" id="KW-1133">Transmembrane helix</keyword>
<proteinExistence type="predicted"/>
<keyword evidence="1" id="KW-0472">Membrane</keyword>
<organism evidence="2">
    <name type="scientific">Tetraodon nigroviridis</name>
    <name type="common">Spotted green pufferfish</name>
    <name type="synonym">Chelonodon nigroviridis</name>
    <dbReference type="NCBI Taxonomy" id="99883"/>
    <lineage>
        <taxon>Eukaryota</taxon>
        <taxon>Metazoa</taxon>
        <taxon>Chordata</taxon>
        <taxon>Craniata</taxon>
        <taxon>Vertebrata</taxon>
        <taxon>Euteleostomi</taxon>
        <taxon>Actinopterygii</taxon>
        <taxon>Neopterygii</taxon>
        <taxon>Teleostei</taxon>
        <taxon>Neoteleostei</taxon>
        <taxon>Acanthomorphata</taxon>
        <taxon>Eupercaria</taxon>
        <taxon>Tetraodontiformes</taxon>
        <taxon>Tetradontoidea</taxon>
        <taxon>Tetraodontidae</taxon>
        <taxon>Tetraodon</taxon>
    </lineage>
</organism>
<reference evidence="2" key="2">
    <citation type="submission" date="2004-02" db="EMBL/GenBank/DDBJ databases">
        <authorList>
            <consortium name="Genoscope"/>
            <consortium name="Whitehead Institute Centre for Genome Research"/>
        </authorList>
    </citation>
    <scope>NUCLEOTIDE SEQUENCE</scope>
</reference>
<sequence length="110" mass="12584">MALEHLSDVVQRCVSTSGDMEFNRLTVIPVLNAMLLISCLILIFWFNIRNYLITYFLHTQQTLPVESYNSEDYDVFTVSGRTCIEEGNSAQVLSIVLDEKNQVQHRLSAL</sequence>
<dbReference type="OrthoDB" id="619536at2759"/>
<dbReference type="KEGG" id="tng:GSTEN00013382G001"/>
<protein>
    <submittedName>
        <fullName evidence="2">Chromosome 15 SCAF14367, whole genome shotgun sequence</fullName>
    </submittedName>
</protein>
<accession>Q4SSK7</accession>
<reference evidence="2" key="1">
    <citation type="journal article" date="2004" name="Nature">
        <title>Genome duplication in the teleost fish Tetraodon nigroviridis reveals the early vertebrate proto-karyotype.</title>
        <authorList>
            <person name="Jaillon O."/>
            <person name="Aury J.-M."/>
            <person name="Brunet F."/>
            <person name="Petit J.-L."/>
            <person name="Stange-Thomann N."/>
            <person name="Mauceli E."/>
            <person name="Bouneau L."/>
            <person name="Fischer C."/>
            <person name="Ozouf-Costaz C."/>
            <person name="Bernot A."/>
            <person name="Nicaud S."/>
            <person name="Jaffe D."/>
            <person name="Fisher S."/>
            <person name="Lutfalla G."/>
            <person name="Dossat C."/>
            <person name="Segurens B."/>
            <person name="Dasilva C."/>
            <person name="Salanoubat M."/>
            <person name="Levy M."/>
            <person name="Boudet N."/>
            <person name="Castellano S."/>
            <person name="Anthouard V."/>
            <person name="Jubin C."/>
            <person name="Castelli V."/>
            <person name="Katinka M."/>
            <person name="Vacherie B."/>
            <person name="Biemont C."/>
            <person name="Skalli Z."/>
            <person name="Cattolico L."/>
            <person name="Poulain J."/>
            <person name="De Berardinis V."/>
            <person name="Cruaud C."/>
            <person name="Duprat S."/>
            <person name="Brottier P."/>
            <person name="Coutanceau J.-P."/>
            <person name="Gouzy J."/>
            <person name="Parra G."/>
            <person name="Lardier G."/>
            <person name="Chapple C."/>
            <person name="McKernan K.J."/>
            <person name="McEwan P."/>
            <person name="Bosak S."/>
            <person name="Kellis M."/>
            <person name="Volff J.-N."/>
            <person name="Guigo R."/>
            <person name="Zody M.C."/>
            <person name="Mesirov J."/>
            <person name="Lindblad-Toh K."/>
            <person name="Birren B."/>
            <person name="Nusbaum C."/>
            <person name="Kahn D."/>
            <person name="Robinson-Rechavi M."/>
            <person name="Laudet V."/>
            <person name="Schachter V."/>
            <person name="Quetier F."/>
            <person name="Saurin W."/>
            <person name="Scarpelli C."/>
            <person name="Wincker P."/>
            <person name="Lander E.S."/>
            <person name="Weissenbach J."/>
            <person name="Roest Crollius H."/>
        </authorList>
    </citation>
    <scope>NUCLEOTIDE SEQUENCE [LARGE SCALE GENOMIC DNA]</scope>
</reference>
<feature type="transmembrane region" description="Helical" evidence="1">
    <location>
        <begin position="27"/>
        <end position="48"/>
    </location>
</feature>
<keyword evidence="1" id="KW-0812">Transmembrane</keyword>
<dbReference type="AlphaFoldDB" id="Q4SSK7"/>
<evidence type="ECO:0000256" key="1">
    <source>
        <dbReference type="SAM" id="Phobius"/>
    </source>
</evidence>